<keyword evidence="2" id="KW-0012">Acyltransferase</keyword>
<feature type="domain" description="N-acetyltransferase" evidence="3">
    <location>
        <begin position="1"/>
        <end position="169"/>
    </location>
</feature>
<evidence type="ECO:0000313" key="4">
    <source>
        <dbReference type="EMBL" id="RNM29355.1"/>
    </source>
</evidence>
<protein>
    <submittedName>
        <fullName evidence="4">N-acetyltransferase</fullName>
    </submittedName>
</protein>
<comment type="caution">
    <text evidence="4">The sequence shown here is derived from an EMBL/GenBank/DDBJ whole genome shotgun (WGS) entry which is preliminary data.</text>
</comment>
<sequence length="188" mass="22254">MIIRNATLEDAPRLVEIYDYYVQKTAITFEYQTPSVIAFQQRMKKAMEMYPYLVIVNNNTIMGYAYAGHLNVREAYDWSCEMTIYLDPSARKKGYGKKLYFALEEACKKMGITNFYACIGYPQKDDGYLTKNSAQFHAHLGYKENGYFHHCGYKFHRWYDMIWMEKIVDVVEHPKPIIPYPNIKETNR</sequence>
<dbReference type="PANTHER" id="PTHR43072">
    <property type="entry name" value="N-ACETYLTRANSFERASE"/>
    <property type="match status" value="1"/>
</dbReference>
<organism evidence="4 5">
    <name type="scientific">Absicoccus porci</name>
    <dbReference type="NCBI Taxonomy" id="2486576"/>
    <lineage>
        <taxon>Bacteria</taxon>
        <taxon>Bacillati</taxon>
        <taxon>Bacillota</taxon>
        <taxon>Erysipelotrichia</taxon>
        <taxon>Erysipelotrichales</taxon>
        <taxon>Erysipelotrichaceae</taxon>
        <taxon>Absicoccus</taxon>
    </lineage>
</organism>
<evidence type="ECO:0000259" key="3">
    <source>
        <dbReference type="PROSITE" id="PS51186"/>
    </source>
</evidence>
<reference evidence="4 5" key="1">
    <citation type="submission" date="2018-11" db="EMBL/GenBank/DDBJ databases">
        <title>Clostridium sp. nov., a member of the family Erysipelotrichaceae isolated from pig faeces.</title>
        <authorList>
            <person name="Chang Y.-H."/>
        </authorList>
    </citation>
    <scope>NUCLEOTIDE SEQUENCE [LARGE SCALE GENOMIC DNA]</scope>
    <source>
        <strain evidence="4 5">YH-panp20</strain>
    </source>
</reference>
<keyword evidence="5" id="KW-1185">Reference proteome</keyword>
<evidence type="ECO:0000256" key="2">
    <source>
        <dbReference type="ARBA" id="ARBA00023315"/>
    </source>
</evidence>
<dbReference type="AlphaFoldDB" id="A0A3N0HX54"/>
<evidence type="ECO:0000256" key="1">
    <source>
        <dbReference type="ARBA" id="ARBA00022679"/>
    </source>
</evidence>
<name>A0A3N0HX54_9FIRM</name>
<dbReference type="SUPFAM" id="SSF55729">
    <property type="entry name" value="Acyl-CoA N-acyltransferases (Nat)"/>
    <property type="match status" value="1"/>
</dbReference>
<dbReference type="InterPro" id="IPR000182">
    <property type="entry name" value="GNAT_dom"/>
</dbReference>
<dbReference type="PROSITE" id="PS51186">
    <property type="entry name" value="GNAT"/>
    <property type="match status" value="1"/>
</dbReference>
<dbReference type="OrthoDB" id="9798006at2"/>
<dbReference type="EMBL" id="RJQC01000004">
    <property type="protein sequence ID" value="RNM29355.1"/>
    <property type="molecule type" value="Genomic_DNA"/>
</dbReference>
<keyword evidence="1 4" id="KW-0808">Transferase</keyword>
<dbReference type="GO" id="GO:0016747">
    <property type="term" value="F:acyltransferase activity, transferring groups other than amino-acyl groups"/>
    <property type="evidence" value="ECO:0007669"/>
    <property type="project" value="InterPro"/>
</dbReference>
<dbReference type="RefSeq" id="WP_128521042.1">
    <property type="nucleotide sequence ID" value="NZ_RJQC01000004.1"/>
</dbReference>
<evidence type="ECO:0000313" key="5">
    <source>
        <dbReference type="Proteomes" id="UP000276568"/>
    </source>
</evidence>
<dbReference type="Gene3D" id="3.40.630.30">
    <property type="match status" value="1"/>
</dbReference>
<proteinExistence type="predicted"/>
<dbReference type="PANTHER" id="PTHR43072:SF23">
    <property type="entry name" value="UPF0039 PROTEIN C11D3.02C"/>
    <property type="match status" value="1"/>
</dbReference>
<dbReference type="InterPro" id="IPR016181">
    <property type="entry name" value="Acyl_CoA_acyltransferase"/>
</dbReference>
<dbReference type="Pfam" id="PF13420">
    <property type="entry name" value="Acetyltransf_4"/>
    <property type="match status" value="1"/>
</dbReference>
<accession>A0A3N0HX54</accession>
<dbReference type="Proteomes" id="UP000276568">
    <property type="component" value="Unassembled WGS sequence"/>
</dbReference>
<dbReference type="CDD" id="cd04301">
    <property type="entry name" value="NAT_SF"/>
    <property type="match status" value="1"/>
</dbReference>
<gene>
    <name evidence="4" type="ORF">EDX97_10170</name>
</gene>